<dbReference type="InterPro" id="IPR042619">
    <property type="entry name" value="BBS10"/>
</dbReference>
<reference evidence="6 7" key="1">
    <citation type="submission" date="2009-12" db="EMBL/GenBank/DDBJ databases">
        <title>The Genome Sequence of Anolis carolinensis (Green Anole Lizard).</title>
        <authorList>
            <consortium name="The Genome Sequencing Platform"/>
            <person name="Di Palma F."/>
            <person name="Alfoldi J."/>
            <person name="Heiman D."/>
            <person name="Young S."/>
            <person name="Grabherr M."/>
            <person name="Johnson J."/>
            <person name="Lander E.S."/>
            <person name="Lindblad-Toh K."/>
        </authorList>
    </citation>
    <scope>NUCLEOTIDE SEQUENCE [LARGE SCALE GENOMIC DNA]</scope>
    <source>
        <strain evidence="6 7">JBL SC #1</strain>
    </source>
</reference>
<evidence type="ECO:0008006" key="8">
    <source>
        <dbReference type="Google" id="ProtNLM"/>
    </source>
</evidence>
<evidence type="ECO:0000256" key="3">
    <source>
        <dbReference type="ARBA" id="ARBA00022840"/>
    </source>
</evidence>
<dbReference type="GO" id="GO:0051131">
    <property type="term" value="P:chaperone-mediated protein complex assembly"/>
    <property type="evidence" value="ECO:0000318"/>
    <property type="project" value="GO_Central"/>
</dbReference>
<dbReference type="eggNOG" id="KOG0360">
    <property type="taxonomic scope" value="Eukaryota"/>
</dbReference>
<dbReference type="PANTHER" id="PTHR14667">
    <property type="entry name" value="BARDET-BIEDL SYNDROME 10 PROTEIN"/>
    <property type="match status" value="1"/>
</dbReference>
<evidence type="ECO:0000256" key="1">
    <source>
        <dbReference type="ARBA" id="ARBA00008020"/>
    </source>
</evidence>
<dbReference type="Pfam" id="PF00118">
    <property type="entry name" value="Cpn60_TCP1"/>
    <property type="match status" value="1"/>
</dbReference>
<dbReference type="InterPro" id="IPR017998">
    <property type="entry name" value="Chaperone_TCP-1"/>
</dbReference>
<comment type="similarity">
    <text evidence="1 5">Belongs to the TCP-1 chaperonin family.</text>
</comment>
<dbReference type="Gene3D" id="1.10.560.10">
    <property type="entry name" value="GroEL-like equatorial domain"/>
    <property type="match status" value="1"/>
</dbReference>
<evidence type="ECO:0000256" key="5">
    <source>
        <dbReference type="RuleBase" id="RU004187"/>
    </source>
</evidence>
<sequence>MATSVTGLELRRLAEEASSLASVVRGSLGPQGGQVLLTRPTGEILLSRDGERVLRALNLDSPTARMMITCLSTHCNLVGDGAKTFIVLLSALLQEIEKLDKGSNAYFFKTHRERNKYKEKGYMMKQVSQFLSVFQVEILDPLVTQKLGKHFQTVFSASGTELNRTTVKLVLEAYFCGKVGYNRQKYMCQLAYNFFFKTTAEKDRNEVLPLVDKYFPELHTTVTGLPVSHSQILDGLVLLRDFAVYCPSDGDKKVLIITEPIHSSLSQLGTEVAISGESQYEASELWITKRTKALMKHLQDNNIGVLLSGIKQHEIVHYCAKNSGICIVECLSREEISLICKITNISPFQPSLDNICTEITETAIATFCQPLQIGTKRFVHINFARTCALQPCCVVFCGPVHGLNEQHACAFHGAFKMLQHLFTTIHLAECCNSKPQSQNFPNAVDNLQQYPAVQQRFVEMQIDCDSDEADTGELKHCEFKMKVLSESEDDLLALSQKYPKEDTASENAISEDDQFVCPGLKDKNSSSNVHGQQFNEEICIRSSHTVSIKCEENNKTDIHRHTNFCIKAGSVMPVGGIFEILLNYYLSCYAKQCQLPDISVLCTLVADVLLTVPKALCRTQKRSAFPQLYLEVTSALRNDQQLLPKQKYLESVSYSLRIYSSSATEAKKRKGLHTVSSAKHILQTSL</sequence>
<dbReference type="Ensembl" id="ENSACAT00000010110.4">
    <property type="protein sequence ID" value="ENSACAP00000009907.3"/>
    <property type="gene ID" value="ENSACAG00000010107.4"/>
</dbReference>
<dbReference type="InParanoid" id="G1KJQ1"/>
<accession>G1KJQ1</accession>
<dbReference type="AlphaFoldDB" id="G1KJQ1"/>
<evidence type="ECO:0000256" key="2">
    <source>
        <dbReference type="ARBA" id="ARBA00022741"/>
    </source>
</evidence>
<organism evidence="6 7">
    <name type="scientific">Anolis carolinensis</name>
    <name type="common">Green anole</name>
    <name type="synonym">American chameleon</name>
    <dbReference type="NCBI Taxonomy" id="28377"/>
    <lineage>
        <taxon>Eukaryota</taxon>
        <taxon>Metazoa</taxon>
        <taxon>Chordata</taxon>
        <taxon>Craniata</taxon>
        <taxon>Vertebrata</taxon>
        <taxon>Euteleostomi</taxon>
        <taxon>Lepidosauria</taxon>
        <taxon>Squamata</taxon>
        <taxon>Bifurcata</taxon>
        <taxon>Unidentata</taxon>
        <taxon>Episquamata</taxon>
        <taxon>Toxicofera</taxon>
        <taxon>Iguania</taxon>
        <taxon>Dactyloidae</taxon>
        <taxon>Anolis</taxon>
    </lineage>
</organism>
<proteinExistence type="inferred from homology"/>
<reference evidence="6" key="2">
    <citation type="submission" date="2025-08" db="UniProtKB">
        <authorList>
            <consortium name="Ensembl"/>
        </authorList>
    </citation>
    <scope>IDENTIFICATION</scope>
</reference>
<protein>
    <recommendedName>
        <fullName evidence="8">Bardet-Biedl syndrome 10</fullName>
    </recommendedName>
</protein>
<dbReference type="SUPFAM" id="SSF48592">
    <property type="entry name" value="GroEL equatorial domain-like"/>
    <property type="match status" value="1"/>
</dbReference>
<dbReference type="Bgee" id="ENSACAG00000010107">
    <property type="expression patterns" value="Expressed in dewlap and 11 other cell types or tissues"/>
</dbReference>
<keyword evidence="7" id="KW-1185">Reference proteome</keyword>
<dbReference type="PANTHER" id="PTHR14667:SF2">
    <property type="entry name" value="BARDET-BIEDL SYNDROME 10 PROTEIN"/>
    <property type="match status" value="1"/>
</dbReference>
<evidence type="ECO:0000256" key="4">
    <source>
        <dbReference type="ARBA" id="ARBA00023186"/>
    </source>
</evidence>
<dbReference type="GeneTree" id="ENSGT00390000002417"/>
<dbReference type="GO" id="GO:0005524">
    <property type="term" value="F:ATP binding"/>
    <property type="evidence" value="ECO:0007669"/>
    <property type="project" value="UniProtKB-KW"/>
</dbReference>
<gene>
    <name evidence="6" type="primary">bbs10</name>
</gene>
<dbReference type="eggNOG" id="KOG0357">
    <property type="taxonomic scope" value="Eukaryota"/>
</dbReference>
<dbReference type="GO" id="GO:0140662">
    <property type="term" value="F:ATP-dependent protein folding chaperone"/>
    <property type="evidence" value="ECO:0007669"/>
    <property type="project" value="InterPro"/>
</dbReference>
<dbReference type="InterPro" id="IPR027409">
    <property type="entry name" value="GroEL-like_apical_dom_sf"/>
</dbReference>
<dbReference type="Proteomes" id="UP000001646">
    <property type="component" value="Chromosome 4"/>
</dbReference>
<dbReference type="HOGENOM" id="CLU_028678_0_0_1"/>
<name>G1KJQ1_ANOCA</name>
<evidence type="ECO:0000313" key="6">
    <source>
        <dbReference type="Ensembl" id="ENSACAP00000009907.3"/>
    </source>
</evidence>
<keyword evidence="4 5" id="KW-0143">Chaperone</keyword>
<keyword evidence="3 5" id="KW-0067">ATP-binding</keyword>
<dbReference type="Gene3D" id="3.50.7.10">
    <property type="entry name" value="GroEL"/>
    <property type="match status" value="1"/>
</dbReference>
<reference evidence="6" key="3">
    <citation type="submission" date="2025-09" db="UniProtKB">
        <authorList>
            <consortium name="Ensembl"/>
        </authorList>
    </citation>
    <scope>IDENTIFICATION</scope>
</reference>
<evidence type="ECO:0000313" key="7">
    <source>
        <dbReference type="Proteomes" id="UP000001646"/>
    </source>
</evidence>
<dbReference type="STRING" id="28377.ENSACAP00000009907"/>
<dbReference type="PRINTS" id="PR00304">
    <property type="entry name" value="TCOMPLEXTCP1"/>
</dbReference>
<dbReference type="InterPro" id="IPR027413">
    <property type="entry name" value="GROEL-like_equatorial_sf"/>
</dbReference>
<dbReference type="SUPFAM" id="SSF52029">
    <property type="entry name" value="GroEL apical domain-like"/>
    <property type="match status" value="1"/>
</dbReference>
<dbReference type="InterPro" id="IPR002423">
    <property type="entry name" value="Cpn60/GroEL/TCP-1"/>
</dbReference>
<keyword evidence="2 5" id="KW-0547">Nucleotide-binding</keyword>